<dbReference type="InterPro" id="IPR018330">
    <property type="entry name" value="RecT_fam"/>
</dbReference>
<dbReference type="Pfam" id="PF03837">
    <property type="entry name" value="RecT"/>
    <property type="match status" value="1"/>
</dbReference>
<accession>A0ABR7DKX8</accession>
<gene>
    <name evidence="2" type="primary">bet</name>
    <name evidence="2" type="ORF">H8S65_04740</name>
</gene>
<dbReference type="EMBL" id="JACOOJ010000005">
    <property type="protein sequence ID" value="MBC5632080.1"/>
    <property type="molecule type" value="Genomic_DNA"/>
</dbReference>
<evidence type="ECO:0000313" key="3">
    <source>
        <dbReference type="Proteomes" id="UP000651475"/>
    </source>
</evidence>
<name>A0ABR7DKX8_9BACT</name>
<organism evidence="2 3">
    <name type="scientific">Parabacteroides hominis</name>
    <dbReference type="NCBI Taxonomy" id="2763057"/>
    <lineage>
        <taxon>Bacteria</taxon>
        <taxon>Pseudomonadati</taxon>
        <taxon>Bacteroidota</taxon>
        <taxon>Bacteroidia</taxon>
        <taxon>Bacteroidales</taxon>
        <taxon>Tannerellaceae</taxon>
        <taxon>Parabacteroides</taxon>
    </lineage>
</organism>
<feature type="compositionally biased region" description="Polar residues" evidence="1">
    <location>
        <begin position="237"/>
        <end position="251"/>
    </location>
</feature>
<dbReference type="RefSeq" id="WP_186928864.1">
    <property type="nucleotide sequence ID" value="NZ_JACOOJ010000005.1"/>
</dbReference>
<reference evidence="2 3" key="1">
    <citation type="submission" date="2020-08" db="EMBL/GenBank/DDBJ databases">
        <title>Genome public.</title>
        <authorList>
            <person name="Liu C."/>
            <person name="Sun Q."/>
        </authorList>
    </citation>
    <scope>NUCLEOTIDE SEQUENCE [LARGE SCALE GENOMIC DNA]</scope>
    <source>
        <strain evidence="2 3">NSJ-79</strain>
    </source>
</reference>
<evidence type="ECO:0000313" key="2">
    <source>
        <dbReference type="EMBL" id="MBC5632080.1"/>
    </source>
</evidence>
<dbReference type="InterPro" id="IPR010183">
    <property type="entry name" value="Phage_lambda_Bet"/>
</dbReference>
<dbReference type="NCBIfam" id="TIGR01913">
    <property type="entry name" value="bet_lambda"/>
    <property type="match status" value="1"/>
</dbReference>
<protein>
    <submittedName>
        <fullName evidence="2">Phage recombination protein Bet</fullName>
    </submittedName>
</protein>
<comment type="caution">
    <text evidence="2">The sequence shown here is derived from an EMBL/GenBank/DDBJ whole genome shotgun (WGS) entry which is preliminary data.</text>
</comment>
<feature type="region of interest" description="Disordered" evidence="1">
    <location>
        <begin position="226"/>
        <end position="251"/>
    </location>
</feature>
<sequence>MEEKNQVNQESEALAIFGKGKTIYQVAGNDVALSFDIVRNYLTKGNGQVSDQDIVQFISICKFNQLNPFLNEAYLVKFGQQPAQMIVSKEAFFKRADANEQYEGFKAGIILIRDNQIVEVEGCFFNEKTDTLVGGWCEVYRSDRKFPIVAKVNLSEYDKKQSIWNEKKSTMISKIAKVQALREAFPAQLGTMYTQEESATVQDVEYEEIKPKDRLADLAAKAAGVEEPKVAAPKEQPQANASKQPQQKTLL</sequence>
<keyword evidence="3" id="KW-1185">Reference proteome</keyword>
<evidence type="ECO:0000256" key="1">
    <source>
        <dbReference type="SAM" id="MobiDB-lite"/>
    </source>
</evidence>
<dbReference type="Proteomes" id="UP000651475">
    <property type="component" value="Unassembled WGS sequence"/>
</dbReference>
<proteinExistence type="predicted"/>